<evidence type="ECO:0000256" key="2">
    <source>
        <dbReference type="SAM" id="SignalP"/>
    </source>
</evidence>
<reference evidence="5" key="1">
    <citation type="journal article" date="2019" name="Int. J. Syst. Evol. Microbiol.">
        <title>The Global Catalogue of Microorganisms (GCM) 10K type strain sequencing project: providing services to taxonomists for standard genome sequencing and annotation.</title>
        <authorList>
            <consortium name="The Broad Institute Genomics Platform"/>
            <consortium name="The Broad Institute Genome Sequencing Center for Infectious Disease"/>
            <person name="Wu L."/>
            <person name="Ma J."/>
        </authorList>
    </citation>
    <scope>NUCLEOTIDE SEQUENCE [LARGE SCALE GENOMIC DNA]</scope>
    <source>
        <strain evidence="5">CGMCC 4.1621</strain>
    </source>
</reference>
<evidence type="ECO:0000313" key="5">
    <source>
        <dbReference type="Proteomes" id="UP001596410"/>
    </source>
</evidence>
<dbReference type="PROSITE" id="PS51257">
    <property type="entry name" value="PROKAR_LIPOPROTEIN"/>
    <property type="match status" value="1"/>
</dbReference>
<organism evidence="4 5">
    <name type="scientific">Halobacillus seohaensis</name>
    <dbReference type="NCBI Taxonomy" id="447421"/>
    <lineage>
        <taxon>Bacteria</taxon>
        <taxon>Bacillati</taxon>
        <taxon>Bacillota</taxon>
        <taxon>Bacilli</taxon>
        <taxon>Bacillales</taxon>
        <taxon>Bacillaceae</taxon>
        <taxon>Halobacillus</taxon>
    </lineage>
</organism>
<dbReference type="Proteomes" id="UP001596410">
    <property type="component" value="Unassembled WGS sequence"/>
</dbReference>
<feature type="domain" description="YtkA-like" evidence="3">
    <location>
        <begin position="39"/>
        <end position="118"/>
    </location>
</feature>
<sequence>MKTRSILSILFIIILSACGTSETDDNSTPSDEVEVIQPNVEVNFENEPLPIGEETPIQAIVTGNEEPITDADYVEFEIWSEAEGEEQSETLEAKHTEEGVYEIMYTFKASGTYQVIAHTQARNVHTMPQTEVQVGPKDEDEDQHEHGENSTDSDSGEFTVHMVTNKDFVATEESKLTTHIEQKKAPFENAEVKFEISSDQLDKHEFIEASEEQAGQYSTTFEFPSPGKYMVNVHYEKPDEDIHGHKEQPVEVVE</sequence>
<comment type="caution">
    <text evidence="4">The sequence shown here is derived from an EMBL/GenBank/DDBJ whole genome shotgun (WGS) entry which is preliminary data.</text>
</comment>
<gene>
    <name evidence="4" type="ORF">ACFQIC_19060</name>
</gene>
<evidence type="ECO:0000256" key="1">
    <source>
        <dbReference type="SAM" id="MobiDB-lite"/>
    </source>
</evidence>
<dbReference type="EMBL" id="JBHSZV010000061">
    <property type="protein sequence ID" value="MFC7063901.1"/>
    <property type="molecule type" value="Genomic_DNA"/>
</dbReference>
<keyword evidence="2" id="KW-0732">Signal</keyword>
<name>A0ABW2ESF1_9BACI</name>
<dbReference type="InterPro" id="IPR032693">
    <property type="entry name" value="YtkA-like_dom"/>
</dbReference>
<dbReference type="Pfam" id="PF13115">
    <property type="entry name" value="YtkA"/>
    <property type="match status" value="2"/>
</dbReference>
<feature type="chain" id="PRO_5046793049" evidence="2">
    <location>
        <begin position="24"/>
        <end position="254"/>
    </location>
</feature>
<protein>
    <submittedName>
        <fullName evidence="4">FixH family protein</fullName>
    </submittedName>
</protein>
<dbReference type="RefSeq" id="WP_204710740.1">
    <property type="nucleotide sequence ID" value="NZ_JBHSZV010000061.1"/>
</dbReference>
<keyword evidence="5" id="KW-1185">Reference proteome</keyword>
<evidence type="ECO:0000313" key="4">
    <source>
        <dbReference type="EMBL" id="MFC7063901.1"/>
    </source>
</evidence>
<feature type="signal peptide" evidence="2">
    <location>
        <begin position="1"/>
        <end position="23"/>
    </location>
</feature>
<accession>A0ABW2ESF1</accession>
<evidence type="ECO:0000259" key="3">
    <source>
        <dbReference type="Pfam" id="PF13115"/>
    </source>
</evidence>
<feature type="region of interest" description="Disordered" evidence="1">
    <location>
        <begin position="131"/>
        <end position="158"/>
    </location>
</feature>
<feature type="domain" description="YtkA-like" evidence="3">
    <location>
        <begin position="155"/>
        <end position="234"/>
    </location>
</feature>
<proteinExistence type="predicted"/>